<evidence type="ECO:0000256" key="3">
    <source>
        <dbReference type="ARBA" id="ARBA00022729"/>
    </source>
</evidence>
<sequence>MKSATLMCVSACVFLILVSTGLVQGKSLLAIMSKQAETLHQGLDLASKVGDIGSNVIAFTAIASNSKSYSSGSTIQFNQLKINLGNGFNTGNYRFTAPIGGVYVFSWSLSLNSNYRGNSYLKKNGSNYHSLNCEKTYQQCGATVAMPLKKGEQVWVTSATTIYAYGTHSSFSGWKIN</sequence>
<protein>
    <recommendedName>
        <fullName evidence="5">C1q domain-containing protein</fullName>
    </recommendedName>
</protein>
<dbReference type="Gene3D" id="2.60.120.40">
    <property type="match status" value="1"/>
</dbReference>
<feature type="domain" description="C1q" evidence="5">
    <location>
        <begin position="52"/>
        <end position="177"/>
    </location>
</feature>
<dbReference type="PANTHER" id="PTHR22923">
    <property type="entry name" value="CEREBELLIN-RELATED"/>
    <property type="match status" value="1"/>
</dbReference>
<evidence type="ECO:0000256" key="4">
    <source>
        <dbReference type="SAM" id="SignalP"/>
    </source>
</evidence>
<accession>A0A8W8JG55</accession>
<dbReference type="AlphaFoldDB" id="A0A8W8JG55"/>
<reference evidence="6" key="1">
    <citation type="submission" date="2022-08" db="UniProtKB">
        <authorList>
            <consortium name="EnsemblMetazoa"/>
        </authorList>
    </citation>
    <scope>IDENTIFICATION</scope>
    <source>
        <strain evidence="6">05x7-T-G4-1.051#20</strain>
    </source>
</reference>
<dbReference type="OrthoDB" id="6149496at2759"/>
<proteinExistence type="predicted"/>
<dbReference type="Pfam" id="PF00386">
    <property type="entry name" value="C1q"/>
    <property type="match status" value="1"/>
</dbReference>
<keyword evidence="7" id="KW-1185">Reference proteome</keyword>
<dbReference type="SUPFAM" id="SSF49842">
    <property type="entry name" value="TNF-like"/>
    <property type="match status" value="1"/>
</dbReference>
<comment type="subcellular location">
    <subcellularLocation>
        <location evidence="1">Secreted</location>
    </subcellularLocation>
</comment>
<dbReference type="Proteomes" id="UP000005408">
    <property type="component" value="Unassembled WGS sequence"/>
</dbReference>
<dbReference type="InterPro" id="IPR008983">
    <property type="entry name" value="Tumour_necrosis_fac-like_dom"/>
</dbReference>
<dbReference type="InterPro" id="IPR001073">
    <property type="entry name" value="C1q_dom"/>
</dbReference>
<dbReference type="OMA" id="KSATLMC"/>
<dbReference type="EnsemblMetazoa" id="G18429.1">
    <property type="protein sequence ID" value="G18429.1:cds"/>
    <property type="gene ID" value="G18429"/>
</dbReference>
<keyword evidence="2" id="KW-0964">Secreted</keyword>
<dbReference type="SMART" id="SM00110">
    <property type="entry name" value="C1Q"/>
    <property type="match status" value="1"/>
</dbReference>
<dbReference type="PROSITE" id="PS50871">
    <property type="entry name" value="C1Q"/>
    <property type="match status" value="1"/>
</dbReference>
<keyword evidence="3 4" id="KW-0732">Signal</keyword>
<dbReference type="InterPro" id="IPR050822">
    <property type="entry name" value="Cerebellin_Synaptic_Org"/>
</dbReference>
<evidence type="ECO:0000313" key="6">
    <source>
        <dbReference type="EnsemblMetazoa" id="G18429.1:cds"/>
    </source>
</evidence>
<organism evidence="6 7">
    <name type="scientific">Magallana gigas</name>
    <name type="common">Pacific oyster</name>
    <name type="synonym">Crassostrea gigas</name>
    <dbReference type="NCBI Taxonomy" id="29159"/>
    <lineage>
        <taxon>Eukaryota</taxon>
        <taxon>Metazoa</taxon>
        <taxon>Spiralia</taxon>
        <taxon>Lophotrochozoa</taxon>
        <taxon>Mollusca</taxon>
        <taxon>Bivalvia</taxon>
        <taxon>Autobranchia</taxon>
        <taxon>Pteriomorphia</taxon>
        <taxon>Ostreida</taxon>
        <taxon>Ostreoidea</taxon>
        <taxon>Ostreidae</taxon>
        <taxon>Magallana</taxon>
    </lineage>
</organism>
<dbReference type="GO" id="GO:0005576">
    <property type="term" value="C:extracellular region"/>
    <property type="evidence" value="ECO:0007669"/>
    <property type="project" value="UniProtKB-SubCell"/>
</dbReference>
<feature type="signal peptide" evidence="4">
    <location>
        <begin position="1"/>
        <end position="25"/>
    </location>
</feature>
<evidence type="ECO:0000313" key="7">
    <source>
        <dbReference type="Proteomes" id="UP000005408"/>
    </source>
</evidence>
<dbReference type="PANTHER" id="PTHR22923:SF116">
    <property type="entry name" value="C1Q DOMAIN-CONTAINING PROTEIN"/>
    <property type="match status" value="1"/>
</dbReference>
<name>A0A8W8JG55_MAGGI</name>
<feature type="chain" id="PRO_5036465974" description="C1q domain-containing protein" evidence="4">
    <location>
        <begin position="26"/>
        <end position="177"/>
    </location>
</feature>
<evidence type="ECO:0000256" key="1">
    <source>
        <dbReference type="ARBA" id="ARBA00004613"/>
    </source>
</evidence>
<evidence type="ECO:0000256" key="2">
    <source>
        <dbReference type="ARBA" id="ARBA00022525"/>
    </source>
</evidence>
<dbReference type="PRINTS" id="PR00007">
    <property type="entry name" value="COMPLEMNTC1Q"/>
</dbReference>
<evidence type="ECO:0000259" key="5">
    <source>
        <dbReference type="PROSITE" id="PS50871"/>
    </source>
</evidence>